<protein>
    <submittedName>
        <fullName evidence="1">Uncharacterized protein</fullName>
    </submittedName>
</protein>
<name>A0A4Y7K2V1_PAPSO</name>
<accession>A0A4Y7K2V1</accession>
<organism evidence="1 2">
    <name type="scientific">Papaver somniferum</name>
    <name type="common">Opium poppy</name>
    <dbReference type="NCBI Taxonomy" id="3469"/>
    <lineage>
        <taxon>Eukaryota</taxon>
        <taxon>Viridiplantae</taxon>
        <taxon>Streptophyta</taxon>
        <taxon>Embryophyta</taxon>
        <taxon>Tracheophyta</taxon>
        <taxon>Spermatophyta</taxon>
        <taxon>Magnoliopsida</taxon>
        <taxon>Ranunculales</taxon>
        <taxon>Papaveraceae</taxon>
        <taxon>Papaveroideae</taxon>
        <taxon>Papaver</taxon>
    </lineage>
</organism>
<dbReference type="Gramene" id="RZC67693">
    <property type="protein sequence ID" value="RZC67693"/>
    <property type="gene ID" value="C5167_011381"/>
</dbReference>
<keyword evidence="2" id="KW-1185">Reference proteome</keyword>
<evidence type="ECO:0000313" key="2">
    <source>
        <dbReference type="Proteomes" id="UP000316621"/>
    </source>
</evidence>
<dbReference type="EMBL" id="CM010720">
    <property type="protein sequence ID" value="RZC67693.1"/>
    <property type="molecule type" value="Genomic_DNA"/>
</dbReference>
<gene>
    <name evidence="1" type="ORF">C5167_011381</name>
</gene>
<dbReference type="Proteomes" id="UP000316621">
    <property type="component" value="Chromosome 6"/>
</dbReference>
<proteinExistence type="predicted"/>
<sequence>MFGVNGFSVEDEVKNEMGSAVGLKLMDEWVTRESRIETRIRCCDLKERIEEIELVLQIMDGIEGEAEMLVMQ</sequence>
<evidence type="ECO:0000313" key="1">
    <source>
        <dbReference type="EMBL" id="RZC67693.1"/>
    </source>
</evidence>
<reference evidence="1 2" key="1">
    <citation type="journal article" date="2018" name="Science">
        <title>The opium poppy genome and morphinan production.</title>
        <authorList>
            <person name="Guo L."/>
            <person name="Winzer T."/>
            <person name="Yang X."/>
            <person name="Li Y."/>
            <person name="Ning Z."/>
            <person name="He Z."/>
            <person name="Teodor R."/>
            <person name="Lu Y."/>
            <person name="Bowser T.A."/>
            <person name="Graham I.A."/>
            <person name="Ye K."/>
        </authorList>
    </citation>
    <scope>NUCLEOTIDE SEQUENCE [LARGE SCALE GENOMIC DNA]</scope>
    <source>
        <strain evidence="2">cv. HN1</strain>
        <tissue evidence="1">Leaves</tissue>
    </source>
</reference>
<dbReference type="AlphaFoldDB" id="A0A4Y7K2V1"/>